<evidence type="ECO:0000256" key="4">
    <source>
        <dbReference type="ARBA" id="ARBA00022763"/>
    </source>
</evidence>
<dbReference type="InterPro" id="IPR027417">
    <property type="entry name" value="P-loop_NTPase"/>
</dbReference>
<dbReference type="InterPro" id="IPR043686">
    <property type="entry name" value="Uup"/>
</dbReference>
<evidence type="ECO:0000256" key="2">
    <source>
        <dbReference type="ARBA" id="ARBA00022737"/>
    </source>
</evidence>
<organism evidence="12 13">
    <name type="scientific">Rhodanobacter lycopersici</name>
    <dbReference type="NCBI Taxonomy" id="3162487"/>
    <lineage>
        <taxon>Bacteria</taxon>
        <taxon>Pseudomonadati</taxon>
        <taxon>Pseudomonadota</taxon>
        <taxon>Gammaproteobacteria</taxon>
        <taxon>Lysobacterales</taxon>
        <taxon>Rhodanobacteraceae</taxon>
        <taxon>Rhodanobacter</taxon>
    </lineage>
</organism>
<evidence type="ECO:0000256" key="3">
    <source>
        <dbReference type="ARBA" id="ARBA00022741"/>
    </source>
</evidence>
<comment type="catalytic activity">
    <reaction evidence="9">
        <text>ATP + H2O = ADP + phosphate + H(+)</text>
        <dbReference type="Rhea" id="RHEA:13065"/>
        <dbReference type="ChEBI" id="CHEBI:15377"/>
        <dbReference type="ChEBI" id="CHEBI:15378"/>
        <dbReference type="ChEBI" id="CHEBI:30616"/>
        <dbReference type="ChEBI" id="CHEBI:43474"/>
        <dbReference type="ChEBI" id="CHEBI:456216"/>
    </reaction>
</comment>
<name>A0ABV3QEI6_9GAMM</name>
<dbReference type="InterPro" id="IPR032524">
    <property type="entry name" value="ABC_tran_C"/>
</dbReference>
<accession>A0ABV3QEI6</accession>
<feature type="binding site" evidence="9">
    <location>
        <begin position="36"/>
        <end position="43"/>
    </location>
    <ligand>
        <name>ATP</name>
        <dbReference type="ChEBI" id="CHEBI:30616"/>
        <label>1</label>
    </ligand>
</feature>
<keyword evidence="7 9" id="KW-0238">DNA-binding</keyword>
<dbReference type="EMBL" id="JBFOHK010000002">
    <property type="protein sequence ID" value="MEW9572170.1"/>
    <property type="molecule type" value="Genomic_DNA"/>
</dbReference>
<sequence length="654" mass="72912">MSLIQLQRVDFSIGGPLLLEHVDLSIDRNERVCIVGRNGEGKSTLMKLIAGELKPDDGEVRVQGGTVIARMAQEVPHGTTGSVFDVVATGLGDLGQLLARYHHLLHEGLHLDGMVDALGEVQAQIEARHGWDLDHRVTEVLARLELPAETDFAALSGGMKRRVLLAQALVRKPDVLLLDEPTNHLDIEAIGWLEGFLKSFDGSLVFVTHDRSFLQALATRIVEIDRGQLTDWPGDYANYLRRREERLHAEAQANALFDRKLAQEEVWIRQGIKARRTRNEGRVRALKALRVERAQRRELGGNVKMTAANAQASGKKVIDLEHVHQAYDGRVLIDDLTTTVMRGDRIGIIGPNGAGKSTLLKIMLGELKPERGNATPGTGIQIAYFDQHRLQLDDTQNALDNVAEGREYIELNGQRKHIIGYLQDFLFSPERARAPITRLSGGERNRLLLAKLFAQPSNLLVMDEPTNDLDVETLELLEELLTDYQGTLLLVSHDRAFLDNVVSSTLVLEGDGKVDEYVGGYNDWLRQRPVPARRPSARGEWPGMATALRSEESWDPAPSSSLPAQEAKPLDPGLRRDDEQKQKRKLSYKEQRELEQLPTRIEQLEADIGARGEAMNDPAFFQQDGAAIVKANEALAKLQLELENAYARWAELDG</sequence>
<evidence type="ECO:0000256" key="10">
    <source>
        <dbReference type="SAM" id="MobiDB-lite"/>
    </source>
</evidence>
<keyword evidence="6 9" id="KW-0067">ATP-binding</keyword>
<comment type="subcellular location">
    <subcellularLocation>
        <location evidence="9">Cytoplasm</location>
    </subcellularLocation>
    <text evidence="9">Associates with ribosomes.</text>
</comment>
<dbReference type="InterPro" id="IPR032781">
    <property type="entry name" value="ABC_tran_Xtn"/>
</dbReference>
<feature type="region of interest" description="Disordered" evidence="10">
    <location>
        <begin position="548"/>
        <end position="592"/>
    </location>
</feature>
<dbReference type="Pfam" id="PF12848">
    <property type="entry name" value="ABC_tran_Xtn"/>
    <property type="match status" value="1"/>
</dbReference>
<dbReference type="Proteomes" id="UP001556220">
    <property type="component" value="Unassembled WGS sequence"/>
</dbReference>
<dbReference type="SMART" id="SM00382">
    <property type="entry name" value="AAA"/>
    <property type="match status" value="2"/>
</dbReference>
<dbReference type="PANTHER" id="PTHR42855">
    <property type="entry name" value="ABC TRANSPORTER ATP-BINDING SUBUNIT"/>
    <property type="match status" value="1"/>
</dbReference>
<dbReference type="InterPro" id="IPR003439">
    <property type="entry name" value="ABC_transporter-like_ATP-bd"/>
</dbReference>
<comment type="caution">
    <text evidence="12">The sequence shown here is derived from an EMBL/GenBank/DDBJ whole genome shotgun (WGS) entry which is preliminary data.</text>
</comment>
<feature type="domain" description="ABC transporter" evidence="11">
    <location>
        <begin position="318"/>
        <end position="530"/>
    </location>
</feature>
<keyword evidence="8 9" id="KW-0234">DNA repair</keyword>
<dbReference type="InterPro" id="IPR003593">
    <property type="entry name" value="AAA+_ATPase"/>
</dbReference>
<dbReference type="Pfam" id="PF16326">
    <property type="entry name" value="ABC_tran_CTD"/>
    <property type="match status" value="1"/>
</dbReference>
<evidence type="ECO:0000256" key="1">
    <source>
        <dbReference type="ARBA" id="ARBA00022490"/>
    </source>
</evidence>
<dbReference type="RefSeq" id="WP_367854225.1">
    <property type="nucleotide sequence ID" value="NZ_JBFOHK010000002.1"/>
</dbReference>
<dbReference type="Gene3D" id="3.40.50.300">
    <property type="entry name" value="P-loop containing nucleotide triphosphate hydrolases"/>
    <property type="match status" value="2"/>
</dbReference>
<evidence type="ECO:0000256" key="8">
    <source>
        <dbReference type="ARBA" id="ARBA00023204"/>
    </source>
</evidence>
<dbReference type="PANTHER" id="PTHR42855:SF1">
    <property type="entry name" value="ABC TRANSPORTER DOMAIN-CONTAINING PROTEIN"/>
    <property type="match status" value="1"/>
</dbReference>
<dbReference type="GO" id="GO:0005524">
    <property type="term" value="F:ATP binding"/>
    <property type="evidence" value="ECO:0007669"/>
    <property type="project" value="UniProtKB-KW"/>
</dbReference>
<feature type="binding site" evidence="9">
    <location>
        <begin position="350"/>
        <end position="357"/>
    </location>
    <ligand>
        <name>ATP</name>
        <dbReference type="ChEBI" id="CHEBI:30616"/>
        <label>2</label>
    </ligand>
</feature>
<keyword evidence="2 9" id="KW-0677">Repeat</keyword>
<gene>
    <name evidence="9" type="primary">uup</name>
    <name evidence="12" type="ORF">ABQJ54_10425</name>
</gene>
<proteinExistence type="inferred from homology"/>
<comment type="function">
    <text evidence="9">Probably plays a role in ribosome assembly or function. May be involved in resolution of branched DNA intermediates that result from template switching in postreplication gaps. Binds DNA and has ATPase activity.</text>
</comment>
<reference evidence="12 13" key="1">
    <citation type="submission" date="2024-06" db="EMBL/GenBank/DDBJ databases">
        <authorList>
            <person name="Woo H."/>
        </authorList>
    </citation>
    <scope>NUCLEOTIDE SEQUENCE [LARGE SCALE GENOMIC DNA]</scope>
    <source>
        <strain evidence="12 13">Si-c</strain>
    </source>
</reference>
<evidence type="ECO:0000313" key="13">
    <source>
        <dbReference type="Proteomes" id="UP001556220"/>
    </source>
</evidence>
<dbReference type="EC" id="3.6.1.-" evidence="9"/>
<dbReference type="InterPro" id="IPR017871">
    <property type="entry name" value="ABC_transporter-like_CS"/>
</dbReference>
<evidence type="ECO:0000313" key="12">
    <source>
        <dbReference type="EMBL" id="MEW9572170.1"/>
    </source>
</evidence>
<keyword evidence="5 9" id="KW-0378">Hydrolase</keyword>
<dbReference type="PROSITE" id="PS00211">
    <property type="entry name" value="ABC_TRANSPORTER_1"/>
    <property type="match status" value="2"/>
</dbReference>
<evidence type="ECO:0000259" key="11">
    <source>
        <dbReference type="PROSITE" id="PS50893"/>
    </source>
</evidence>
<comment type="similarity">
    <text evidence="9">Belongs to the ABC transporter superfamily. ABCF family. Uup subfamily.</text>
</comment>
<protein>
    <recommendedName>
        <fullName evidence="9">ATP-binding protein Uup</fullName>
        <ecNumber evidence="9">3.6.1.-</ecNumber>
    </recommendedName>
</protein>
<dbReference type="Gene3D" id="1.10.287.380">
    <property type="entry name" value="Valyl-tRNA synthetase, C-terminal domain"/>
    <property type="match status" value="1"/>
</dbReference>
<feature type="domain" description="ABC transporter" evidence="11">
    <location>
        <begin position="4"/>
        <end position="251"/>
    </location>
</feature>
<dbReference type="InterPro" id="IPR051309">
    <property type="entry name" value="ABCF_ATPase"/>
</dbReference>
<evidence type="ECO:0000256" key="7">
    <source>
        <dbReference type="ARBA" id="ARBA00023125"/>
    </source>
</evidence>
<keyword evidence="13" id="KW-1185">Reference proteome</keyword>
<dbReference type="Pfam" id="PF00005">
    <property type="entry name" value="ABC_tran"/>
    <property type="match status" value="2"/>
</dbReference>
<dbReference type="CDD" id="cd03221">
    <property type="entry name" value="ABCF_EF-3"/>
    <property type="match status" value="2"/>
</dbReference>
<dbReference type="SUPFAM" id="SSF52540">
    <property type="entry name" value="P-loop containing nucleoside triphosphate hydrolases"/>
    <property type="match status" value="2"/>
</dbReference>
<keyword evidence="3 9" id="KW-0547">Nucleotide-binding</keyword>
<keyword evidence="4 9" id="KW-0227">DNA damage</keyword>
<dbReference type="HAMAP" id="MF_00848">
    <property type="entry name" value="Uup"/>
    <property type="match status" value="1"/>
</dbReference>
<evidence type="ECO:0000256" key="6">
    <source>
        <dbReference type="ARBA" id="ARBA00022840"/>
    </source>
</evidence>
<feature type="compositionally biased region" description="Basic and acidic residues" evidence="10">
    <location>
        <begin position="573"/>
        <end position="592"/>
    </location>
</feature>
<dbReference type="InterPro" id="IPR037118">
    <property type="entry name" value="Val-tRNA_synth_C_sf"/>
</dbReference>
<evidence type="ECO:0000256" key="9">
    <source>
        <dbReference type="HAMAP-Rule" id="MF_00848"/>
    </source>
</evidence>
<dbReference type="PROSITE" id="PS50893">
    <property type="entry name" value="ABC_TRANSPORTER_2"/>
    <property type="match status" value="2"/>
</dbReference>
<keyword evidence="1 9" id="KW-0963">Cytoplasm</keyword>
<evidence type="ECO:0000256" key="5">
    <source>
        <dbReference type="ARBA" id="ARBA00022801"/>
    </source>
</evidence>